<comment type="caution">
    <text evidence="7">The sequence shown here is derived from an EMBL/GenBank/DDBJ whole genome shotgun (WGS) entry which is preliminary data.</text>
</comment>
<dbReference type="GO" id="GO:0004175">
    <property type="term" value="F:endopeptidase activity"/>
    <property type="evidence" value="ECO:0007669"/>
    <property type="project" value="TreeGrafter"/>
</dbReference>
<dbReference type="InterPro" id="IPR004447">
    <property type="entry name" value="Peptidase_S41A"/>
</dbReference>
<gene>
    <name evidence="7" type="ORF">FUA23_00185</name>
</gene>
<dbReference type="CDD" id="cd06782">
    <property type="entry name" value="cpPDZ_CPP-like"/>
    <property type="match status" value="1"/>
</dbReference>
<dbReference type="SUPFAM" id="SSF52096">
    <property type="entry name" value="ClpP/crotonase"/>
    <property type="match status" value="1"/>
</dbReference>
<evidence type="ECO:0000259" key="6">
    <source>
        <dbReference type="PROSITE" id="PS50106"/>
    </source>
</evidence>
<comment type="similarity">
    <text evidence="1 5">Belongs to the peptidase S41A family.</text>
</comment>
<dbReference type="SMART" id="SM00245">
    <property type="entry name" value="TSPc"/>
    <property type="match status" value="1"/>
</dbReference>
<dbReference type="GO" id="GO:0030288">
    <property type="term" value="C:outer membrane-bounded periplasmic space"/>
    <property type="evidence" value="ECO:0007669"/>
    <property type="project" value="TreeGrafter"/>
</dbReference>
<proteinExistence type="inferred from homology"/>
<feature type="domain" description="PDZ" evidence="6">
    <location>
        <begin position="90"/>
        <end position="175"/>
    </location>
</feature>
<evidence type="ECO:0000256" key="3">
    <source>
        <dbReference type="ARBA" id="ARBA00022801"/>
    </source>
</evidence>
<dbReference type="GO" id="GO:0007165">
    <property type="term" value="P:signal transduction"/>
    <property type="evidence" value="ECO:0007669"/>
    <property type="project" value="TreeGrafter"/>
</dbReference>
<protein>
    <submittedName>
        <fullName evidence="7">S41 family peptidase</fullName>
    </submittedName>
</protein>
<dbReference type="InterPro" id="IPR001478">
    <property type="entry name" value="PDZ"/>
</dbReference>
<dbReference type="Gene3D" id="3.90.226.10">
    <property type="entry name" value="2-enoyl-CoA Hydratase, Chain A, domain 1"/>
    <property type="match status" value="1"/>
</dbReference>
<evidence type="ECO:0000256" key="1">
    <source>
        <dbReference type="ARBA" id="ARBA00009179"/>
    </source>
</evidence>
<dbReference type="EMBL" id="VOXD01000001">
    <property type="protein sequence ID" value="TXF91635.1"/>
    <property type="molecule type" value="Genomic_DNA"/>
</dbReference>
<dbReference type="Proteomes" id="UP000321907">
    <property type="component" value="Unassembled WGS sequence"/>
</dbReference>
<dbReference type="InterPro" id="IPR005151">
    <property type="entry name" value="Tail-specific_protease"/>
</dbReference>
<dbReference type="OrthoDB" id="9812068at2"/>
<dbReference type="SUPFAM" id="SSF50156">
    <property type="entry name" value="PDZ domain-like"/>
    <property type="match status" value="1"/>
</dbReference>
<dbReference type="PANTHER" id="PTHR32060">
    <property type="entry name" value="TAIL-SPECIFIC PROTEASE"/>
    <property type="match status" value="1"/>
</dbReference>
<keyword evidence="4 5" id="KW-0720">Serine protease</keyword>
<organism evidence="7 8">
    <name type="scientific">Neolewinella aurantiaca</name>
    <dbReference type="NCBI Taxonomy" id="2602767"/>
    <lineage>
        <taxon>Bacteria</taxon>
        <taxon>Pseudomonadati</taxon>
        <taxon>Bacteroidota</taxon>
        <taxon>Saprospiria</taxon>
        <taxon>Saprospirales</taxon>
        <taxon>Lewinellaceae</taxon>
        <taxon>Neolewinella</taxon>
    </lineage>
</organism>
<dbReference type="Pfam" id="PF03572">
    <property type="entry name" value="Peptidase_S41"/>
    <property type="match status" value="1"/>
</dbReference>
<evidence type="ECO:0000256" key="2">
    <source>
        <dbReference type="ARBA" id="ARBA00022670"/>
    </source>
</evidence>
<evidence type="ECO:0000313" key="8">
    <source>
        <dbReference type="Proteomes" id="UP000321907"/>
    </source>
</evidence>
<reference evidence="7 8" key="1">
    <citation type="submission" date="2019-08" db="EMBL/GenBank/DDBJ databases">
        <title>Lewinella sp. strain SSH13 Genome sequencing and assembly.</title>
        <authorList>
            <person name="Kim I."/>
        </authorList>
    </citation>
    <scope>NUCLEOTIDE SEQUENCE [LARGE SCALE GENOMIC DNA]</scope>
    <source>
        <strain evidence="7 8">SSH13</strain>
    </source>
</reference>
<dbReference type="SMART" id="SM00228">
    <property type="entry name" value="PDZ"/>
    <property type="match status" value="1"/>
</dbReference>
<dbReference type="Pfam" id="PF13180">
    <property type="entry name" value="PDZ_2"/>
    <property type="match status" value="1"/>
</dbReference>
<dbReference type="Gene3D" id="2.30.42.10">
    <property type="match status" value="1"/>
</dbReference>
<dbReference type="AlphaFoldDB" id="A0A5C7FN51"/>
<keyword evidence="3 5" id="KW-0378">Hydrolase</keyword>
<dbReference type="GO" id="GO:0006508">
    <property type="term" value="P:proteolysis"/>
    <property type="evidence" value="ECO:0007669"/>
    <property type="project" value="UniProtKB-KW"/>
</dbReference>
<sequence>MAKPTNIWTPLLFALTLAIGLFIGYRLQSSAPLIATGTDSSGGGRVEELLRFIEARYVDDADTDNLHEVAIEAVLSELDPHSSYIPADELLALTESMEGNFEGIGIEFLVVDDTITVVSVLPDGPSSVAGLQSGDQILMVEDSLVTGVNEHGIDPASLMRGVSNTDVNITVRRPGEPELIGFNITRGPIPVYSVDAAYNLNESTSYVKINRFSATTYDEFVKALEENMENGGTRNLVIDLRDNPGGYLQQATKILSQLFPQKGQLLVYTEGRNSRRVEYKTNGRAFYNIQNVAVLIDEGSASASEIIAGAVQDRDRGIVVGRRSFGKGLVQEQYPLSDGSALRLTVARYYTPSGRSIQRSYEDGEDDYRSDLNRRFNNGELTGGSEAVQDSSEIYYTNSGHAVFGGGGITPDYFVPLDTSLNNETFLRLRQQVPAYLFQYIRENPSLKQYETLEDFLAGYRLQLDDVIPELTKRALQDYDEGIGPLPARLRPELALFFRARLARQLFDNSAFFQVLNEEDPVVLEALRLMEEPDVMIAARPGTEQE</sequence>
<evidence type="ECO:0000256" key="5">
    <source>
        <dbReference type="RuleBase" id="RU004404"/>
    </source>
</evidence>
<name>A0A5C7FN51_9BACT</name>
<keyword evidence="2 5" id="KW-0645">Protease</keyword>
<dbReference type="PROSITE" id="PS50106">
    <property type="entry name" value="PDZ"/>
    <property type="match status" value="1"/>
</dbReference>
<dbReference type="GO" id="GO:0008236">
    <property type="term" value="F:serine-type peptidase activity"/>
    <property type="evidence" value="ECO:0007669"/>
    <property type="project" value="UniProtKB-KW"/>
</dbReference>
<accession>A0A5C7FN51</accession>
<evidence type="ECO:0000313" key="7">
    <source>
        <dbReference type="EMBL" id="TXF91635.1"/>
    </source>
</evidence>
<dbReference type="NCBIfam" id="TIGR00225">
    <property type="entry name" value="prc"/>
    <property type="match status" value="1"/>
</dbReference>
<dbReference type="RefSeq" id="WP_147928676.1">
    <property type="nucleotide sequence ID" value="NZ_VOXD01000001.1"/>
</dbReference>
<keyword evidence="8" id="KW-1185">Reference proteome</keyword>
<dbReference type="InterPro" id="IPR036034">
    <property type="entry name" value="PDZ_sf"/>
</dbReference>
<dbReference type="CDD" id="cd07560">
    <property type="entry name" value="Peptidase_S41_CPP"/>
    <property type="match status" value="1"/>
</dbReference>
<evidence type="ECO:0000256" key="4">
    <source>
        <dbReference type="ARBA" id="ARBA00022825"/>
    </source>
</evidence>
<dbReference type="PANTHER" id="PTHR32060:SF30">
    <property type="entry name" value="CARBOXY-TERMINAL PROCESSING PROTEASE CTPA"/>
    <property type="match status" value="1"/>
</dbReference>
<dbReference type="Gene3D" id="3.30.750.44">
    <property type="match status" value="1"/>
</dbReference>
<dbReference type="InterPro" id="IPR029045">
    <property type="entry name" value="ClpP/crotonase-like_dom_sf"/>
</dbReference>